<dbReference type="InterPro" id="IPR030616">
    <property type="entry name" value="Aur-like"/>
</dbReference>
<evidence type="ECO:0000256" key="8">
    <source>
        <dbReference type="PIRSR" id="PIRSR630616-3"/>
    </source>
</evidence>
<dbReference type="InterPro" id="IPR011009">
    <property type="entry name" value="Kinase-like_dom_sf"/>
</dbReference>
<keyword evidence="12" id="KW-1185">Reference proteome</keyword>
<evidence type="ECO:0000256" key="7">
    <source>
        <dbReference type="PIRSR" id="PIRSR630616-2"/>
    </source>
</evidence>
<dbReference type="AlphaFoldDB" id="V5GFV6"/>
<feature type="active site" description="Proton acceptor" evidence="6">
    <location>
        <position position="119"/>
    </location>
</feature>
<dbReference type="SMART" id="SM00220">
    <property type="entry name" value="S_TKc"/>
    <property type="match status" value="1"/>
</dbReference>
<dbReference type="GeneID" id="27421842"/>
<dbReference type="GO" id="GO:0004674">
    <property type="term" value="F:protein serine/threonine kinase activity"/>
    <property type="evidence" value="ECO:0007669"/>
    <property type="project" value="UniProtKB-KW"/>
</dbReference>
<protein>
    <submittedName>
        <fullName evidence="11">Protein kinase</fullName>
    </submittedName>
</protein>
<evidence type="ECO:0000256" key="9">
    <source>
        <dbReference type="SAM" id="MobiDB-lite"/>
    </source>
</evidence>
<feature type="compositionally biased region" description="Polar residues" evidence="9">
    <location>
        <begin position="324"/>
        <end position="336"/>
    </location>
</feature>
<dbReference type="SUPFAM" id="SSF56112">
    <property type="entry name" value="Protein kinase-like (PK-like)"/>
    <property type="match status" value="1"/>
</dbReference>
<dbReference type="STRING" id="1365824.V5GFV6"/>
<keyword evidence="2" id="KW-0808">Transferase</keyword>
<keyword evidence="5 7" id="KW-0067">ATP-binding</keyword>
<dbReference type="Pfam" id="PF00069">
    <property type="entry name" value="Pkinase"/>
    <property type="match status" value="1"/>
</dbReference>
<organism evidence="11 12">
    <name type="scientific">Kalmanozyma brasiliensis (strain GHG001)</name>
    <name type="common">Yeast</name>
    <name type="synonym">Pseudozyma brasiliensis</name>
    <dbReference type="NCBI Taxonomy" id="1365824"/>
    <lineage>
        <taxon>Eukaryota</taxon>
        <taxon>Fungi</taxon>
        <taxon>Dikarya</taxon>
        <taxon>Basidiomycota</taxon>
        <taxon>Ustilaginomycotina</taxon>
        <taxon>Ustilaginomycetes</taxon>
        <taxon>Ustilaginales</taxon>
        <taxon>Ustilaginaceae</taxon>
        <taxon>Kalmanozyma</taxon>
    </lineage>
</organism>
<name>V5GFV6_KALBG</name>
<evidence type="ECO:0000256" key="6">
    <source>
        <dbReference type="PIRSR" id="PIRSR630616-1"/>
    </source>
</evidence>
<evidence type="ECO:0000256" key="4">
    <source>
        <dbReference type="ARBA" id="ARBA00022777"/>
    </source>
</evidence>
<feature type="binding site" evidence="7">
    <location>
        <position position="154"/>
    </location>
    <ligand>
        <name>ATP</name>
        <dbReference type="ChEBI" id="CHEBI:30616"/>
    </ligand>
</feature>
<dbReference type="EMBL" id="KI545893">
    <property type="protein sequence ID" value="EST04907.1"/>
    <property type="molecule type" value="Genomic_DNA"/>
</dbReference>
<feature type="region of interest" description="Disordered" evidence="9">
    <location>
        <begin position="322"/>
        <end position="378"/>
    </location>
</feature>
<keyword evidence="1" id="KW-0723">Serine/threonine-protein kinase</keyword>
<dbReference type="PROSITE" id="PS00108">
    <property type="entry name" value="PROTEIN_KINASE_ST"/>
    <property type="match status" value="1"/>
</dbReference>
<feature type="compositionally biased region" description="Basic and acidic residues" evidence="9">
    <location>
        <begin position="366"/>
        <end position="378"/>
    </location>
</feature>
<dbReference type="GO" id="GO:0005524">
    <property type="term" value="F:ATP binding"/>
    <property type="evidence" value="ECO:0007669"/>
    <property type="project" value="UniProtKB-KW"/>
</dbReference>
<dbReference type="PROSITE" id="PS50011">
    <property type="entry name" value="PROTEIN_KINASE_DOM"/>
    <property type="match status" value="1"/>
</dbReference>
<keyword evidence="4 11" id="KW-0418">Kinase</keyword>
<sequence length="378" mass="42054">MQHPGTTDSASHGRDEVVALKMLDREPCNNNERLKVSWVREVEVLKHISHPNLVRFITSFSTPSRHTLVLEQVAGGELFDALMSNFDLFAQREWLVRVIYTELANAIGWMHHINLVHRDIKLENILLTVDLFAAAGASLRPHHLPKGPLIKLTDFGLSRFIDPSNPLLETRCGSEEYAAPELIIGKKYDGRKTDAWALGVVLYALVTGSLPFMEDVNVGVNGAREGHGEERDPKQRKRHLLRIAKGDLRWPAAGNDACADQPDASVCPPNMRLVTPVAKAMVARLLRRDANKRATPWETWDEQWLLGGSFGYVTLASTREADQTDGSAMPSQQVPNEASAGGERLALHPDPRSQQGQHWLETNAAVRKDDVAQVARDD</sequence>
<evidence type="ECO:0000256" key="2">
    <source>
        <dbReference type="ARBA" id="ARBA00022679"/>
    </source>
</evidence>
<dbReference type="FunFam" id="1.10.510.10:FF:001410">
    <property type="entry name" value="Serine/threonine-protein kinase ppk27"/>
    <property type="match status" value="1"/>
</dbReference>
<accession>V5GFV6</accession>
<dbReference type="Proteomes" id="UP000019377">
    <property type="component" value="Unassembled WGS sequence"/>
</dbReference>
<dbReference type="HOGENOM" id="CLU_000288_63_0_1"/>
<dbReference type="PANTHER" id="PTHR24350">
    <property type="entry name" value="SERINE/THREONINE-PROTEIN KINASE IAL-RELATED"/>
    <property type="match status" value="1"/>
</dbReference>
<reference evidence="12" key="1">
    <citation type="journal article" date="2013" name="Genome Announc.">
        <title>Draft genome sequence of Pseudozyma brasiliensis sp. nov. strain GHG001, a high producer of endo-1,4-xylanase isolated from an insect pest of sugarcane.</title>
        <authorList>
            <person name="Oliveira J.V.D.C."/>
            <person name="dos Santos R.A.C."/>
            <person name="Borges T.A."/>
            <person name="Riano-Pachon D.M."/>
            <person name="Goldman G.H."/>
        </authorList>
    </citation>
    <scope>NUCLEOTIDE SEQUENCE [LARGE SCALE GENOMIC DNA]</scope>
    <source>
        <strain evidence="12">GHG001</strain>
    </source>
</reference>
<evidence type="ECO:0000313" key="11">
    <source>
        <dbReference type="EMBL" id="EST04907.1"/>
    </source>
</evidence>
<evidence type="ECO:0000256" key="1">
    <source>
        <dbReference type="ARBA" id="ARBA00022527"/>
    </source>
</evidence>
<evidence type="ECO:0000313" key="12">
    <source>
        <dbReference type="Proteomes" id="UP000019377"/>
    </source>
</evidence>
<evidence type="ECO:0000256" key="5">
    <source>
        <dbReference type="ARBA" id="ARBA00022840"/>
    </source>
</evidence>
<evidence type="ECO:0000256" key="3">
    <source>
        <dbReference type="ARBA" id="ARBA00022741"/>
    </source>
</evidence>
<dbReference type="OrthoDB" id="289250at2759"/>
<dbReference type="eggNOG" id="KOG0586">
    <property type="taxonomic scope" value="Eukaryota"/>
</dbReference>
<evidence type="ECO:0000259" key="10">
    <source>
        <dbReference type="PROSITE" id="PS50011"/>
    </source>
</evidence>
<feature type="domain" description="Protein kinase" evidence="10">
    <location>
        <begin position="1"/>
        <end position="305"/>
    </location>
</feature>
<proteinExistence type="predicted"/>
<feature type="binding site" evidence="7">
    <location>
        <begin position="123"/>
        <end position="124"/>
    </location>
    <ligand>
        <name>ATP</name>
        <dbReference type="ChEBI" id="CHEBI:30616"/>
    </ligand>
</feature>
<dbReference type="OMA" id="EYSWPES"/>
<dbReference type="Gene3D" id="1.10.510.10">
    <property type="entry name" value="Transferase(Phosphotransferase) domain 1"/>
    <property type="match status" value="1"/>
</dbReference>
<keyword evidence="3 7" id="KW-0547">Nucleotide-binding</keyword>
<dbReference type="InterPro" id="IPR000719">
    <property type="entry name" value="Prot_kinase_dom"/>
</dbReference>
<gene>
    <name evidence="11" type="ORF">PSEUBRA_SCAF7g04461</name>
</gene>
<feature type="binding site" evidence="7">
    <location>
        <position position="21"/>
    </location>
    <ligand>
        <name>ATP</name>
        <dbReference type="ChEBI" id="CHEBI:30616"/>
    </ligand>
</feature>
<feature type="cross-link" description="Glycyl lysine isopeptide (Lys-Gly) (interchain with G-Cter in SUMO2)" evidence="8">
    <location>
        <position position="121"/>
    </location>
</feature>
<dbReference type="InterPro" id="IPR008271">
    <property type="entry name" value="Ser/Thr_kinase_AS"/>
</dbReference>